<evidence type="ECO:0000256" key="5">
    <source>
        <dbReference type="ARBA" id="ARBA00013244"/>
    </source>
</evidence>
<keyword evidence="12" id="KW-0443">Lipid metabolism</keyword>
<comment type="caution">
    <text evidence="18">The sequence shown here is derived from an EMBL/GenBank/DDBJ whole genome shotgun (WGS) entry which is preliminary data.</text>
</comment>
<dbReference type="PANTHER" id="PTHR12317:SF0">
    <property type="entry name" value="ACYLTRANSFERASE"/>
    <property type="match status" value="1"/>
</dbReference>
<sequence length="691" mass="76356">MTTTAGKDLQDAHGDHVDASFKSDDAINTDAGTTTGSTVFEIPNDSDIKSRQQKKRSPTQDSATSIGTTSSTTSRGSVSSVASAVSSSSSTSASGGGGGGSRKRKNKKAPYLHIAPLSTPLKHRLETLAIVWLCVSLPAFITLFFICISLGWVVWLTVILPYFIWWYGFDLHTPTNGKVSYRVRNSMKNFIIWEWFVNYFPIRAHKTIELEPTFTKVLVKQTGSNSQGSEGDEQEDGDDDELDLVSEDATTVLDNIFKFIGLKKRLNRSDDNISVKSSDSSSSCRSSSPPAAVYKRVSTGPRYIFGYHPHGVISMGAIGLFGTNALRNEPYEPVLKWLKPFFHDPSKFETLFPGLGQIFALTLTTQFTVPFYRDYLMSMGLSSASAKNIKSLINNGDNSVCLVIGGAKESLLNTTVSKNARVGYGYKGSSPREEEENEGSVSAEHTEDVTDEKDSINEAAPNGGSNGRAPSTHDEQIPLETTPPKKQIKLVLANRKGFVKLAIELGNINLVPTFAFGEADVYDISIPKPGSIGYKFQQWMKRTFAFTIPFFSARGVFIYDFGLLPYRNPIDIVIGRPIHIPAGVLQEYRAQHPEEFEDEVKEPKEQKENVNDKKDKSDAQSVESASGMSRSSSFTDFLKLTTTKRGSSVKAKIPQKLLDKYHKLYVDELRRVYEDNKGRFGYGDVELNIID</sequence>
<dbReference type="EC" id="2.3.1.20" evidence="5"/>
<feature type="compositionally biased region" description="Polar residues" evidence="16">
    <location>
        <begin position="619"/>
        <end position="628"/>
    </location>
</feature>
<dbReference type="RefSeq" id="XP_051610710.1">
    <property type="nucleotide sequence ID" value="XM_051755209.1"/>
</dbReference>
<evidence type="ECO:0000256" key="14">
    <source>
        <dbReference type="ARBA" id="ARBA00023315"/>
    </source>
</evidence>
<evidence type="ECO:0000256" key="6">
    <source>
        <dbReference type="ARBA" id="ARBA00022516"/>
    </source>
</evidence>
<protein>
    <recommendedName>
        <fullName evidence="5">diacylglycerol O-acyltransferase</fullName>
        <ecNumber evidence="5">2.3.1.20</ecNumber>
    </recommendedName>
</protein>
<name>A0AAD5G0D8_9ASCO</name>
<evidence type="ECO:0000256" key="3">
    <source>
        <dbReference type="ARBA" id="ARBA00005189"/>
    </source>
</evidence>
<dbReference type="InterPro" id="IPR007130">
    <property type="entry name" value="DAGAT"/>
</dbReference>
<keyword evidence="10" id="KW-0256">Endoplasmic reticulum</keyword>
<evidence type="ECO:0000256" key="9">
    <source>
        <dbReference type="ARBA" id="ARBA00022798"/>
    </source>
</evidence>
<dbReference type="GO" id="GO:0005789">
    <property type="term" value="C:endoplasmic reticulum membrane"/>
    <property type="evidence" value="ECO:0007669"/>
    <property type="project" value="UniProtKB-SubCell"/>
</dbReference>
<accession>A0AAD5G0D8</accession>
<feature type="compositionally biased region" description="Basic and acidic residues" evidence="16">
    <location>
        <begin position="8"/>
        <end position="25"/>
    </location>
</feature>
<evidence type="ECO:0000256" key="13">
    <source>
        <dbReference type="ARBA" id="ARBA00023136"/>
    </source>
</evidence>
<keyword evidence="8 17" id="KW-0812">Transmembrane</keyword>
<evidence type="ECO:0000256" key="7">
    <source>
        <dbReference type="ARBA" id="ARBA00022679"/>
    </source>
</evidence>
<keyword evidence="14" id="KW-0012">Acyltransferase</keyword>
<comment type="subcellular location">
    <subcellularLocation>
        <location evidence="1">Endoplasmic reticulum membrane</location>
        <topology evidence="1">Multi-pass membrane protein</topology>
    </subcellularLocation>
</comment>
<feature type="region of interest" description="Disordered" evidence="16">
    <location>
        <begin position="271"/>
        <end position="290"/>
    </location>
</feature>
<comment type="pathway">
    <text evidence="3">Lipid metabolism.</text>
</comment>
<feature type="region of interest" description="Disordered" evidence="16">
    <location>
        <begin position="423"/>
        <end position="480"/>
    </location>
</feature>
<dbReference type="GO" id="GO:0006071">
    <property type="term" value="P:glycerol metabolic process"/>
    <property type="evidence" value="ECO:0007669"/>
    <property type="project" value="UniProtKB-KW"/>
</dbReference>
<feature type="compositionally biased region" description="Basic and acidic residues" evidence="16">
    <location>
        <begin position="444"/>
        <end position="456"/>
    </location>
</feature>
<reference evidence="18 19" key="1">
    <citation type="journal article" date="2022" name="DNA Res.">
        <title>Genome analysis of five recently described species of the CUG-Ser clade uncovers Candida theae as a new hybrid lineage with pathogenic potential in the Candida parapsilosis species complex.</title>
        <authorList>
            <person name="Mixao V."/>
            <person name="Del Olmo V."/>
            <person name="Hegedusova E."/>
            <person name="Saus E."/>
            <person name="Pryszcz L."/>
            <person name="Cillingova A."/>
            <person name="Nosek J."/>
            <person name="Gabaldon T."/>
        </authorList>
    </citation>
    <scope>NUCLEOTIDE SEQUENCE [LARGE SCALE GENOMIC DNA]</scope>
    <source>
        <strain evidence="18 19">CBS 12239</strain>
    </source>
</reference>
<evidence type="ECO:0000256" key="10">
    <source>
        <dbReference type="ARBA" id="ARBA00022824"/>
    </source>
</evidence>
<dbReference type="AlphaFoldDB" id="A0AAD5G0D8"/>
<feature type="compositionally biased region" description="Basic and acidic residues" evidence="16">
    <location>
        <begin position="601"/>
        <end position="618"/>
    </location>
</feature>
<evidence type="ECO:0000256" key="15">
    <source>
        <dbReference type="ARBA" id="ARBA00048109"/>
    </source>
</evidence>
<feature type="compositionally biased region" description="Low complexity" evidence="16">
    <location>
        <begin position="62"/>
        <end position="93"/>
    </location>
</feature>
<keyword evidence="6" id="KW-0444">Lipid biosynthesis</keyword>
<keyword evidence="13 17" id="KW-0472">Membrane</keyword>
<feature type="region of interest" description="Disordered" evidence="16">
    <location>
        <begin position="1"/>
        <end position="106"/>
    </location>
</feature>
<comment type="similarity">
    <text evidence="4">Belongs to the diacylglycerol acyltransferase family.</text>
</comment>
<dbReference type="GO" id="GO:0004144">
    <property type="term" value="F:diacylglycerol O-acyltransferase activity"/>
    <property type="evidence" value="ECO:0007669"/>
    <property type="project" value="UniProtKB-EC"/>
</dbReference>
<dbReference type="EMBL" id="JAIHNG010000044">
    <property type="protein sequence ID" value="KAI5965446.1"/>
    <property type="molecule type" value="Genomic_DNA"/>
</dbReference>
<evidence type="ECO:0000256" key="16">
    <source>
        <dbReference type="SAM" id="MobiDB-lite"/>
    </source>
</evidence>
<keyword evidence="11 17" id="KW-1133">Transmembrane helix</keyword>
<evidence type="ECO:0000313" key="19">
    <source>
        <dbReference type="Proteomes" id="UP001204833"/>
    </source>
</evidence>
<dbReference type="PANTHER" id="PTHR12317">
    <property type="entry name" value="DIACYLGLYCEROL O-ACYLTRANSFERASE"/>
    <property type="match status" value="1"/>
</dbReference>
<keyword evidence="7" id="KW-0808">Transferase</keyword>
<comment type="catalytic activity">
    <reaction evidence="15">
        <text>an acyl-CoA + a 1,2-diacyl-sn-glycerol = a triacyl-sn-glycerol + CoA</text>
        <dbReference type="Rhea" id="RHEA:10868"/>
        <dbReference type="ChEBI" id="CHEBI:17815"/>
        <dbReference type="ChEBI" id="CHEBI:57287"/>
        <dbReference type="ChEBI" id="CHEBI:58342"/>
        <dbReference type="ChEBI" id="CHEBI:64615"/>
        <dbReference type="EC" id="2.3.1.20"/>
    </reaction>
</comment>
<gene>
    <name evidence="18" type="ORF">KGF57_000712</name>
</gene>
<evidence type="ECO:0000256" key="4">
    <source>
        <dbReference type="ARBA" id="ARBA00005420"/>
    </source>
</evidence>
<evidence type="ECO:0000256" key="2">
    <source>
        <dbReference type="ARBA" id="ARBA00004771"/>
    </source>
</evidence>
<feature type="transmembrane region" description="Helical" evidence="17">
    <location>
        <begin position="127"/>
        <end position="146"/>
    </location>
</feature>
<comment type="pathway">
    <text evidence="2">Glycerolipid metabolism; triacylglycerol biosynthesis.</text>
</comment>
<proteinExistence type="inferred from homology"/>
<keyword evidence="19" id="KW-1185">Reference proteome</keyword>
<evidence type="ECO:0000256" key="8">
    <source>
        <dbReference type="ARBA" id="ARBA00022692"/>
    </source>
</evidence>
<keyword evidence="9" id="KW-0319">Glycerol metabolism</keyword>
<feature type="compositionally biased region" description="Low complexity" evidence="16">
    <location>
        <begin position="274"/>
        <end position="288"/>
    </location>
</feature>
<dbReference type="GO" id="GO:0019432">
    <property type="term" value="P:triglyceride biosynthetic process"/>
    <property type="evidence" value="ECO:0007669"/>
    <property type="project" value="TreeGrafter"/>
</dbReference>
<evidence type="ECO:0000256" key="17">
    <source>
        <dbReference type="SAM" id="Phobius"/>
    </source>
</evidence>
<feature type="region of interest" description="Disordered" evidence="16">
    <location>
        <begin position="594"/>
        <end position="628"/>
    </location>
</feature>
<evidence type="ECO:0000256" key="12">
    <source>
        <dbReference type="ARBA" id="ARBA00023098"/>
    </source>
</evidence>
<evidence type="ECO:0000256" key="1">
    <source>
        <dbReference type="ARBA" id="ARBA00004477"/>
    </source>
</evidence>
<evidence type="ECO:0000313" key="18">
    <source>
        <dbReference type="EMBL" id="KAI5965446.1"/>
    </source>
</evidence>
<dbReference type="Proteomes" id="UP001204833">
    <property type="component" value="Unassembled WGS sequence"/>
</dbReference>
<feature type="transmembrane region" description="Helical" evidence="17">
    <location>
        <begin position="152"/>
        <end position="169"/>
    </location>
</feature>
<dbReference type="Pfam" id="PF03982">
    <property type="entry name" value="DAGAT"/>
    <property type="match status" value="3"/>
</dbReference>
<evidence type="ECO:0000256" key="11">
    <source>
        <dbReference type="ARBA" id="ARBA00022989"/>
    </source>
</evidence>
<dbReference type="GeneID" id="76148771"/>
<organism evidence="18 19">
    <name type="scientific">Candida theae</name>
    <dbReference type="NCBI Taxonomy" id="1198502"/>
    <lineage>
        <taxon>Eukaryota</taxon>
        <taxon>Fungi</taxon>
        <taxon>Dikarya</taxon>
        <taxon>Ascomycota</taxon>
        <taxon>Saccharomycotina</taxon>
        <taxon>Pichiomycetes</taxon>
        <taxon>Debaryomycetaceae</taxon>
        <taxon>Candida/Lodderomyces clade</taxon>
        <taxon>Candida</taxon>
    </lineage>
</organism>